<gene>
    <name evidence="1" type="ORF">PPTG_22206</name>
</gene>
<dbReference type="OrthoDB" id="101076at2759"/>
<dbReference type="EMBL" id="KI669573">
    <property type="protein sequence ID" value="ETN14211.1"/>
    <property type="molecule type" value="Genomic_DNA"/>
</dbReference>
<proteinExistence type="predicted"/>
<protein>
    <submittedName>
        <fullName evidence="1">Uncharacterized protein</fullName>
    </submittedName>
</protein>
<accession>W2QMM8</accession>
<feature type="non-terminal residue" evidence="1">
    <location>
        <position position="44"/>
    </location>
</feature>
<evidence type="ECO:0000313" key="1">
    <source>
        <dbReference type="EMBL" id="ETN14211.1"/>
    </source>
</evidence>
<evidence type="ECO:0000313" key="2">
    <source>
        <dbReference type="Proteomes" id="UP000018817"/>
    </source>
</evidence>
<name>W2QMM8_PHYN3</name>
<dbReference type="GeneID" id="20190805"/>
<dbReference type="Proteomes" id="UP000018817">
    <property type="component" value="Unassembled WGS sequence"/>
</dbReference>
<reference evidence="2" key="1">
    <citation type="submission" date="2011-12" db="EMBL/GenBank/DDBJ databases">
        <authorList>
            <consortium name="The Broad Institute Genome Sequencing Platform"/>
            <person name="Russ C."/>
            <person name="Tyler B."/>
            <person name="Panabieres F."/>
            <person name="Shan W."/>
            <person name="Tripathy S."/>
            <person name="Grunwald N."/>
            <person name="Machado M."/>
            <person name="Young S.K."/>
            <person name="Zeng Q."/>
            <person name="Gargeya S."/>
            <person name="Fitzgerald M."/>
            <person name="Haas B."/>
            <person name="Abouelleil A."/>
            <person name="Alvarado L."/>
            <person name="Arachchi H.M."/>
            <person name="Berlin A."/>
            <person name="Chapman S.B."/>
            <person name="Gearin G."/>
            <person name="Goldberg J."/>
            <person name="Griggs A."/>
            <person name="Gujja S."/>
            <person name="Hansen M."/>
            <person name="Heiman D."/>
            <person name="Howarth C."/>
            <person name="Larimer J."/>
            <person name="Lui A."/>
            <person name="MacDonald P.J.P."/>
            <person name="McCowen C."/>
            <person name="Montmayeur A."/>
            <person name="Murphy C."/>
            <person name="Neiman D."/>
            <person name="Pearson M."/>
            <person name="Priest M."/>
            <person name="Roberts A."/>
            <person name="Saif S."/>
            <person name="Shea T."/>
            <person name="Sisk P."/>
            <person name="Stolte C."/>
            <person name="Sykes S."/>
            <person name="Wortman J."/>
            <person name="Nusbaum C."/>
            <person name="Birren B."/>
        </authorList>
    </citation>
    <scope>NUCLEOTIDE SEQUENCE [LARGE SCALE GENOMIC DNA]</scope>
    <source>
        <strain evidence="2">INRA-310</strain>
    </source>
</reference>
<organism evidence="1 2">
    <name type="scientific">Phytophthora nicotianae (strain INRA-310)</name>
    <name type="common">Phytophthora parasitica</name>
    <dbReference type="NCBI Taxonomy" id="761204"/>
    <lineage>
        <taxon>Eukaryota</taxon>
        <taxon>Sar</taxon>
        <taxon>Stramenopiles</taxon>
        <taxon>Oomycota</taxon>
        <taxon>Peronosporomycetes</taxon>
        <taxon>Peronosporales</taxon>
        <taxon>Peronosporaceae</taxon>
        <taxon>Phytophthora</taxon>
    </lineage>
</organism>
<dbReference type="VEuPathDB" id="FungiDB:PPTG_22206"/>
<sequence>MSSYPFAPRPLSDSLASLMRPRASTGRYHLDVVGLTTPVEAAVS</sequence>
<dbReference type="AlphaFoldDB" id="W2QMM8"/>
<dbReference type="RefSeq" id="XP_008900625.1">
    <property type="nucleotide sequence ID" value="XM_008902377.1"/>
</dbReference>
<reference evidence="1 2" key="2">
    <citation type="submission" date="2013-11" db="EMBL/GenBank/DDBJ databases">
        <title>The Genome Sequence of Phytophthora parasitica INRA-310.</title>
        <authorList>
            <consortium name="The Broad Institute Genomics Platform"/>
            <person name="Russ C."/>
            <person name="Tyler B."/>
            <person name="Panabieres F."/>
            <person name="Shan W."/>
            <person name="Tripathy S."/>
            <person name="Grunwald N."/>
            <person name="Machado M."/>
            <person name="Johnson C.S."/>
            <person name="Arredondo F."/>
            <person name="Hong C."/>
            <person name="Coffey M."/>
            <person name="Young S.K."/>
            <person name="Zeng Q."/>
            <person name="Gargeya S."/>
            <person name="Fitzgerald M."/>
            <person name="Abouelleil A."/>
            <person name="Alvarado L."/>
            <person name="Chapman S.B."/>
            <person name="Gainer-Dewar J."/>
            <person name="Goldberg J."/>
            <person name="Griggs A."/>
            <person name="Gujja S."/>
            <person name="Hansen M."/>
            <person name="Howarth C."/>
            <person name="Imamovic A."/>
            <person name="Ireland A."/>
            <person name="Larimer J."/>
            <person name="McCowan C."/>
            <person name="Murphy C."/>
            <person name="Pearson M."/>
            <person name="Poon T.W."/>
            <person name="Priest M."/>
            <person name="Roberts A."/>
            <person name="Saif S."/>
            <person name="Shea T."/>
            <person name="Sykes S."/>
            <person name="Wortman J."/>
            <person name="Nusbaum C."/>
            <person name="Birren B."/>
        </authorList>
    </citation>
    <scope>NUCLEOTIDE SEQUENCE [LARGE SCALE GENOMIC DNA]</scope>
    <source>
        <strain evidence="1 2">INRA-310</strain>
    </source>
</reference>